<dbReference type="SMART" id="SM00357">
    <property type="entry name" value="CSP"/>
    <property type="match status" value="1"/>
</dbReference>
<dbReference type="RefSeq" id="WP_034162460.1">
    <property type="nucleotide sequence ID" value="NZ_CP006664.1"/>
</dbReference>
<dbReference type="PRINTS" id="PR00050">
    <property type="entry name" value="COLDSHOCK"/>
</dbReference>
<dbReference type="KEGG" id="ete:ETEE_0155"/>
<evidence type="ECO:0000313" key="5">
    <source>
        <dbReference type="Proteomes" id="UP000028681"/>
    </source>
</evidence>
<dbReference type="GO" id="GO:0005829">
    <property type="term" value="C:cytosol"/>
    <property type="evidence" value="ECO:0007669"/>
    <property type="project" value="UniProtKB-ARBA"/>
</dbReference>
<organism evidence="4 5">
    <name type="scientific">Edwardsiella anguillarum ET080813</name>
    <dbReference type="NCBI Taxonomy" id="667120"/>
    <lineage>
        <taxon>Bacteria</taxon>
        <taxon>Pseudomonadati</taxon>
        <taxon>Pseudomonadota</taxon>
        <taxon>Gammaproteobacteria</taxon>
        <taxon>Enterobacterales</taxon>
        <taxon>Hafniaceae</taxon>
        <taxon>Edwardsiella</taxon>
    </lineage>
</organism>
<name>A0A076LDR5_9GAMM</name>
<evidence type="ECO:0000256" key="1">
    <source>
        <dbReference type="ARBA" id="ARBA00004496"/>
    </source>
</evidence>
<proteinExistence type="predicted"/>
<reference evidence="4 5" key="1">
    <citation type="journal article" date="2012" name="PLoS ONE">
        <title>Edwardsiella comparative phylogenomics reveal the new intra/inter-species taxonomic relationships, virulence evolution and niche adaptation mechanisms.</title>
        <authorList>
            <person name="Yang M."/>
            <person name="Lv Y."/>
            <person name="Xiao J."/>
            <person name="Wu H."/>
            <person name="Zheng H."/>
            <person name="Liu Q."/>
            <person name="Zhang Y."/>
            <person name="Wang Q."/>
        </authorList>
    </citation>
    <scope>NUCLEOTIDE SEQUENCE [LARGE SCALE GENOMIC DNA]</scope>
    <source>
        <strain evidence="5">080813</strain>
    </source>
</reference>
<dbReference type="Gene3D" id="2.40.50.140">
    <property type="entry name" value="Nucleic acid-binding proteins"/>
    <property type="match status" value="1"/>
</dbReference>
<protein>
    <submittedName>
        <fullName evidence="4">Cold shock-like protein</fullName>
    </submittedName>
</protein>
<evidence type="ECO:0000313" key="4">
    <source>
        <dbReference type="EMBL" id="AIJ06640.1"/>
    </source>
</evidence>
<gene>
    <name evidence="4" type="ORF">ETEE_0155</name>
</gene>
<dbReference type="HOGENOM" id="CLU_117621_2_2_6"/>
<comment type="subcellular location">
    <subcellularLocation>
        <location evidence="1">Cytoplasm</location>
    </subcellularLocation>
</comment>
<dbReference type="GO" id="GO:0003676">
    <property type="term" value="F:nucleic acid binding"/>
    <property type="evidence" value="ECO:0007669"/>
    <property type="project" value="InterPro"/>
</dbReference>
<dbReference type="InterPro" id="IPR011129">
    <property type="entry name" value="CSD"/>
</dbReference>
<dbReference type="AlphaFoldDB" id="A0A076LDR5"/>
<dbReference type="InterPro" id="IPR012340">
    <property type="entry name" value="NA-bd_OB-fold"/>
</dbReference>
<dbReference type="EMBL" id="CP006664">
    <property type="protein sequence ID" value="AIJ06640.1"/>
    <property type="molecule type" value="Genomic_DNA"/>
</dbReference>
<evidence type="ECO:0000259" key="3">
    <source>
        <dbReference type="PROSITE" id="PS51857"/>
    </source>
</evidence>
<dbReference type="SUPFAM" id="SSF50249">
    <property type="entry name" value="Nucleic acid-binding proteins"/>
    <property type="match status" value="1"/>
</dbReference>
<feature type="domain" description="CSD" evidence="3">
    <location>
        <begin position="3"/>
        <end position="68"/>
    </location>
</feature>
<dbReference type="PROSITE" id="PS51857">
    <property type="entry name" value="CSD_2"/>
    <property type="match status" value="1"/>
</dbReference>
<keyword evidence="2" id="KW-0963">Cytoplasm</keyword>
<dbReference type="Pfam" id="PF00313">
    <property type="entry name" value="CSD"/>
    <property type="match status" value="1"/>
</dbReference>
<evidence type="ECO:0000256" key="2">
    <source>
        <dbReference type="ARBA" id="ARBA00022490"/>
    </source>
</evidence>
<dbReference type="PIRSF" id="PIRSF002599">
    <property type="entry name" value="Cold_shock_A"/>
    <property type="match status" value="1"/>
</dbReference>
<sequence length="69" mass="7636">MTLKMGFVKWYDPSAGLGVISPLDGGDDLYVSRTGIASARNKLLREGQRVEFSTPRGRRSQMAEDVIAY</sequence>
<dbReference type="GeneID" id="33937976"/>
<accession>A0A076LDR5</accession>
<dbReference type="Proteomes" id="UP000028681">
    <property type="component" value="Chromosome"/>
</dbReference>
<dbReference type="InterPro" id="IPR012156">
    <property type="entry name" value="Cold_shock_CspA"/>
</dbReference>
<dbReference type="InterPro" id="IPR002059">
    <property type="entry name" value="CSP_DNA-bd"/>
</dbReference>